<name>A0A6J1CQF5_MOMCH</name>
<protein>
    <submittedName>
        <fullName evidence="2">Uncharacterized protein LOC111013211</fullName>
    </submittedName>
</protein>
<evidence type="ECO:0000313" key="1">
    <source>
        <dbReference type="Proteomes" id="UP000504603"/>
    </source>
</evidence>
<dbReference type="PANTHER" id="PTHR35505">
    <property type="entry name" value="OS01G0600300 PROTEIN"/>
    <property type="match status" value="1"/>
</dbReference>
<dbReference type="GeneID" id="111013211"/>
<gene>
    <name evidence="2" type="primary">LOC111013211</name>
</gene>
<sequence>MNESRLKLLALPNQQDPYALMLSDSIERFFDEYRKGVTDFSGFIPIFSRLLRNLPDPPVAIVWCYSALMFHTAKFAARDSSEKLMAVKDLFQMLVSCTASSSASKRIAVLAPVIYTLFDLVVEKKKLKEEAENLIDGIVSYISICCGRESEEDDCVLGFGPYFLDLARVWMVDKPREDLKGFLPLVSHEICESISIDGGVGYFAGIVMYQAFLLRLCMKFSSRMSMVELQNELHSRAVQMIAGFRSCHFYDIFLRMLLQSVLPTTYLLGSADEVRLREVLYDAAIITEHPFLKLQFGTELPATHLRTICLNWLFVADNGIRSFRETGNTSKAMSYINAFHNSCWPSQLINWARNQPGFSERMSQPNSSTPTALIEWLLVLEDQGVRVFDHLISKSRAREIICKSGAAFLHPARNPDGKNLEVNFFNNVTNVMDEDASVGDFEMADSVATATVQGTSIAFNSNGVESGRKRKECINDRGDIRVKFLRHHLHDKSFSDNFLPMV</sequence>
<evidence type="ECO:0000313" key="2">
    <source>
        <dbReference type="RefSeq" id="XP_022143312.1"/>
    </source>
</evidence>
<reference evidence="2" key="1">
    <citation type="submission" date="2025-08" db="UniProtKB">
        <authorList>
            <consortium name="RefSeq"/>
        </authorList>
    </citation>
    <scope>IDENTIFICATION</scope>
    <source>
        <strain evidence="2">OHB3-1</strain>
    </source>
</reference>
<dbReference type="AlphaFoldDB" id="A0A6J1CQF5"/>
<dbReference type="OrthoDB" id="1660458at2759"/>
<proteinExistence type="predicted"/>
<keyword evidence="1" id="KW-1185">Reference proteome</keyword>
<dbReference type="Proteomes" id="UP000504603">
    <property type="component" value="Unplaced"/>
</dbReference>
<dbReference type="KEGG" id="mcha:111013211"/>
<accession>A0A6J1CQF5</accession>
<organism evidence="1 2">
    <name type="scientific">Momordica charantia</name>
    <name type="common">Bitter gourd</name>
    <name type="synonym">Balsam pear</name>
    <dbReference type="NCBI Taxonomy" id="3673"/>
    <lineage>
        <taxon>Eukaryota</taxon>
        <taxon>Viridiplantae</taxon>
        <taxon>Streptophyta</taxon>
        <taxon>Embryophyta</taxon>
        <taxon>Tracheophyta</taxon>
        <taxon>Spermatophyta</taxon>
        <taxon>Magnoliopsida</taxon>
        <taxon>eudicotyledons</taxon>
        <taxon>Gunneridae</taxon>
        <taxon>Pentapetalae</taxon>
        <taxon>rosids</taxon>
        <taxon>fabids</taxon>
        <taxon>Cucurbitales</taxon>
        <taxon>Cucurbitaceae</taxon>
        <taxon>Momordiceae</taxon>
        <taxon>Momordica</taxon>
    </lineage>
</organism>
<dbReference type="RefSeq" id="XP_022143312.1">
    <property type="nucleotide sequence ID" value="XM_022287620.1"/>
</dbReference>
<dbReference type="PANTHER" id="PTHR35505:SF1">
    <property type="entry name" value="SNF2 DOMAIN PROTEIN"/>
    <property type="match status" value="1"/>
</dbReference>